<dbReference type="GO" id="GO:0005737">
    <property type="term" value="C:cytoplasm"/>
    <property type="evidence" value="ECO:0007669"/>
    <property type="project" value="TreeGrafter"/>
</dbReference>
<dbReference type="AlphaFoldDB" id="A0A8H7ED19"/>
<feature type="binding site" evidence="2">
    <location>
        <position position="122"/>
    </location>
    <ligand>
        <name>glutathione</name>
        <dbReference type="ChEBI" id="CHEBI:57925"/>
    </ligand>
</feature>
<dbReference type="SFLD" id="SFLDS00019">
    <property type="entry name" value="Glutathione_Transferase_(cytos"/>
    <property type="match status" value="1"/>
</dbReference>
<dbReference type="CDD" id="cd03190">
    <property type="entry name" value="GST_C_Omega_like"/>
    <property type="match status" value="1"/>
</dbReference>
<dbReference type="InterPro" id="IPR040079">
    <property type="entry name" value="Glutathione_S-Trfase"/>
</dbReference>
<evidence type="ECO:0000256" key="3">
    <source>
        <dbReference type="PIRSR" id="PIRSR015753-3"/>
    </source>
</evidence>
<dbReference type="InterPro" id="IPR010987">
    <property type="entry name" value="Glutathione-S-Trfase_C-like"/>
</dbReference>
<feature type="site" description="Lowers pKa of active site Cys" evidence="3">
    <location>
        <position position="289"/>
    </location>
</feature>
<organism evidence="5 6">
    <name type="scientific">Alternaria burnsii</name>
    <dbReference type="NCBI Taxonomy" id="1187904"/>
    <lineage>
        <taxon>Eukaryota</taxon>
        <taxon>Fungi</taxon>
        <taxon>Dikarya</taxon>
        <taxon>Ascomycota</taxon>
        <taxon>Pezizomycotina</taxon>
        <taxon>Dothideomycetes</taxon>
        <taxon>Pleosporomycetidae</taxon>
        <taxon>Pleosporales</taxon>
        <taxon>Pleosporineae</taxon>
        <taxon>Pleosporaceae</taxon>
        <taxon>Alternaria</taxon>
        <taxon>Alternaria sect. Alternaria</taxon>
    </lineage>
</organism>
<dbReference type="InterPro" id="IPR036282">
    <property type="entry name" value="Glutathione-S-Trfase_C_sf"/>
</dbReference>
<accession>A0A8H7ED19</accession>
<dbReference type="Pfam" id="PF13410">
    <property type="entry name" value="GST_C_2"/>
    <property type="match status" value="1"/>
</dbReference>
<dbReference type="PANTHER" id="PTHR32419">
    <property type="entry name" value="GLUTATHIONYL-HYDROQUINONE REDUCTASE"/>
    <property type="match status" value="1"/>
</dbReference>
<evidence type="ECO:0000313" key="5">
    <source>
        <dbReference type="EMBL" id="KAF7674064.1"/>
    </source>
</evidence>
<evidence type="ECO:0000313" key="6">
    <source>
        <dbReference type="Proteomes" id="UP000596902"/>
    </source>
</evidence>
<dbReference type="SUPFAM" id="SSF47616">
    <property type="entry name" value="GST C-terminal domain-like"/>
    <property type="match status" value="1"/>
</dbReference>
<dbReference type="InterPro" id="IPR036249">
    <property type="entry name" value="Thioredoxin-like_sf"/>
</dbReference>
<dbReference type="Gene3D" id="3.40.30.10">
    <property type="entry name" value="Glutaredoxin"/>
    <property type="match status" value="1"/>
</dbReference>
<gene>
    <name evidence="5" type="ORF">GT037_007830</name>
</gene>
<dbReference type="RefSeq" id="XP_038784378.1">
    <property type="nucleotide sequence ID" value="XM_038932877.1"/>
</dbReference>
<dbReference type="SFLD" id="SFLDG01206">
    <property type="entry name" value="Xi.1"/>
    <property type="match status" value="1"/>
</dbReference>
<feature type="binding site" evidence="2">
    <location>
        <begin position="155"/>
        <end position="158"/>
    </location>
    <ligand>
        <name>glutathione</name>
        <dbReference type="ChEBI" id="CHEBI:57925"/>
    </ligand>
</feature>
<feature type="active site" description="Nucleophile" evidence="1">
    <location>
        <position position="89"/>
    </location>
</feature>
<feature type="site" description="Lowers pKa of active site Cys" evidence="3">
    <location>
        <position position="339"/>
    </location>
</feature>
<keyword evidence="6" id="KW-1185">Reference proteome</keyword>
<dbReference type="InterPro" id="IPR047047">
    <property type="entry name" value="GST_Omega-like_C"/>
</dbReference>
<dbReference type="InterPro" id="IPR016639">
    <property type="entry name" value="GST_Omega/GSH"/>
</dbReference>
<dbReference type="Gene3D" id="1.20.1050.10">
    <property type="match status" value="1"/>
</dbReference>
<dbReference type="GO" id="GO:0004364">
    <property type="term" value="F:glutathione transferase activity"/>
    <property type="evidence" value="ECO:0007669"/>
    <property type="project" value="InterPro"/>
</dbReference>
<feature type="domain" description="GST C-terminal" evidence="4">
    <location>
        <begin position="205"/>
        <end position="332"/>
    </location>
</feature>
<dbReference type="SUPFAM" id="SSF52833">
    <property type="entry name" value="Thioredoxin-like"/>
    <property type="match status" value="1"/>
</dbReference>
<dbReference type="PANTHER" id="PTHR32419:SF25">
    <property type="entry name" value="GLUTATHIONE S-TRANSFERASE (EUROFUNG)"/>
    <property type="match status" value="1"/>
</dbReference>
<dbReference type="PROSITE" id="PS50405">
    <property type="entry name" value="GST_CTER"/>
    <property type="match status" value="1"/>
</dbReference>
<dbReference type="InterPro" id="IPR004045">
    <property type="entry name" value="Glutathione_S-Trfase_N"/>
</dbReference>
<evidence type="ECO:0000256" key="2">
    <source>
        <dbReference type="PIRSR" id="PIRSR015753-2"/>
    </source>
</evidence>
<dbReference type="SFLD" id="SFLDG01148">
    <property type="entry name" value="Xi_(cytGST)"/>
    <property type="match status" value="1"/>
</dbReference>
<dbReference type="Pfam" id="PF13409">
    <property type="entry name" value="GST_N_2"/>
    <property type="match status" value="1"/>
</dbReference>
<proteinExistence type="predicted"/>
<feature type="active site" description="Proton donor/acceptor" evidence="1">
    <location>
        <position position="228"/>
    </location>
</feature>
<dbReference type="EMBL" id="JAAABM010000011">
    <property type="protein sequence ID" value="KAF7674064.1"/>
    <property type="molecule type" value="Genomic_DNA"/>
</dbReference>
<protein>
    <recommendedName>
        <fullName evidence="4">GST C-terminal domain-containing protein</fullName>
    </recommendedName>
</protein>
<dbReference type="PIRSF" id="PIRSF015753">
    <property type="entry name" value="GST"/>
    <property type="match status" value="1"/>
</dbReference>
<evidence type="ECO:0000259" key="4">
    <source>
        <dbReference type="PROSITE" id="PS50405"/>
    </source>
</evidence>
<evidence type="ECO:0000256" key="1">
    <source>
        <dbReference type="PIRSR" id="PIRSR015753-1"/>
    </source>
</evidence>
<dbReference type="Proteomes" id="UP000596902">
    <property type="component" value="Unassembled WGS sequence"/>
</dbReference>
<name>A0A8H7ED19_9PLEO</name>
<reference evidence="5" key="2">
    <citation type="submission" date="2020-08" db="EMBL/GenBank/DDBJ databases">
        <title>Draft Genome Sequence of Cumin Blight Pathogen Alternaria burnsii.</title>
        <authorList>
            <person name="Feng Z."/>
        </authorList>
    </citation>
    <scope>NUCLEOTIDE SEQUENCE</scope>
    <source>
        <strain evidence="5">CBS107.38</strain>
    </source>
</reference>
<dbReference type="CDD" id="cd00570">
    <property type="entry name" value="GST_N_family"/>
    <property type="match status" value="1"/>
</dbReference>
<dbReference type="GeneID" id="62206055"/>
<comment type="caution">
    <text evidence="5">The sequence shown here is derived from an EMBL/GenBank/DDBJ whole genome shotgun (WGS) entry which is preliminary data.</text>
</comment>
<sequence length="361" mass="41499">MTMQSVIRIHNLCLQNWALEHSNFLWNRDQDIEIQKQKSQCGICKPLPRDPVDVNSQWNHMPSQFRDRIPSARFPAEKGRYVLYLNYICPWAHRAAIVFALKGLGDVLDLVEVDGRDAAHGWFFSGRSGPERDPVYGAKWLKEIYLRADPKYNGRITVPLLWDTFNGTAVNNEAAEIIHMLFDAFDPLLPPERREINKGVAGFRPAHILTEMDSLLSWVHDTVNNGVYKVGFATSQASYDEHVNKLFKSLDRLEDHLSQPKHYPYLFGQYITEADIRLYTTIIRFDVAYYTLFKCNKKMIRLDYPRLHAWLRRLYWSDGPETGGAFRATTHFDLIKEGYSAVTVGNGVVPAGPEPPIMPLS</sequence>
<reference evidence="5" key="1">
    <citation type="submission" date="2020-01" db="EMBL/GenBank/DDBJ databases">
        <authorList>
            <person name="Feng Z.H.Z."/>
        </authorList>
    </citation>
    <scope>NUCLEOTIDE SEQUENCE</scope>
    <source>
        <strain evidence="5">CBS107.38</strain>
    </source>
</reference>